<dbReference type="InterPro" id="IPR000210">
    <property type="entry name" value="BTB/POZ_dom"/>
</dbReference>
<feature type="domain" description="BTB" evidence="4">
    <location>
        <begin position="328"/>
        <end position="396"/>
    </location>
</feature>
<proteinExistence type="predicted"/>
<feature type="region of interest" description="Disordered" evidence="3">
    <location>
        <begin position="487"/>
        <end position="538"/>
    </location>
</feature>
<dbReference type="Pfam" id="PF24681">
    <property type="entry name" value="Kelch_KLHDC2_KLHL20_DRC7"/>
    <property type="match status" value="2"/>
</dbReference>
<dbReference type="AlphaFoldDB" id="A0AAD7UKF7"/>
<feature type="compositionally biased region" description="Low complexity" evidence="3">
    <location>
        <begin position="510"/>
        <end position="531"/>
    </location>
</feature>
<dbReference type="InterPro" id="IPR006652">
    <property type="entry name" value="Kelch_1"/>
</dbReference>
<evidence type="ECO:0000313" key="5">
    <source>
        <dbReference type="EMBL" id="KAJ8610230.1"/>
    </source>
</evidence>
<dbReference type="EMBL" id="JAQMWT010000113">
    <property type="protein sequence ID" value="KAJ8610230.1"/>
    <property type="molecule type" value="Genomic_DNA"/>
</dbReference>
<keyword evidence="6" id="KW-1185">Reference proteome</keyword>
<comment type="caution">
    <text evidence="5">The sequence shown here is derived from an EMBL/GenBank/DDBJ whole genome shotgun (WGS) entry which is preliminary data.</text>
</comment>
<gene>
    <name evidence="5" type="ORF">CTAYLR_008520</name>
</gene>
<name>A0AAD7UKF7_9STRA</name>
<dbReference type="Proteomes" id="UP001230188">
    <property type="component" value="Unassembled WGS sequence"/>
</dbReference>
<evidence type="ECO:0000313" key="6">
    <source>
        <dbReference type="Proteomes" id="UP001230188"/>
    </source>
</evidence>
<dbReference type="Pfam" id="PF00651">
    <property type="entry name" value="BTB"/>
    <property type="match status" value="1"/>
</dbReference>
<dbReference type="SUPFAM" id="SSF117281">
    <property type="entry name" value="Kelch motif"/>
    <property type="match status" value="2"/>
</dbReference>
<dbReference type="GO" id="GO:0005794">
    <property type="term" value="C:Golgi apparatus"/>
    <property type="evidence" value="ECO:0007669"/>
    <property type="project" value="TreeGrafter"/>
</dbReference>
<reference evidence="5" key="1">
    <citation type="submission" date="2023-01" db="EMBL/GenBank/DDBJ databases">
        <title>Metagenome sequencing of chrysophaentin producing Chrysophaeum taylorii.</title>
        <authorList>
            <person name="Davison J."/>
            <person name="Bewley C."/>
        </authorList>
    </citation>
    <scope>NUCLEOTIDE SEQUENCE</scope>
    <source>
        <strain evidence="5">NIES-1699</strain>
    </source>
</reference>
<dbReference type="InterPro" id="IPR011333">
    <property type="entry name" value="SKP1/BTB/POZ_sf"/>
</dbReference>
<dbReference type="PROSITE" id="PS50097">
    <property type="entry name" value="BTB"/>
    <property type="match status" value="1"/>
</dbReference>
<dbReference type="SMART" id="SM00612">
    <property type="entry name" value="Kelch"/>
    <property type="match status" value="4"/>
</dbReference>
<dbReference type="PANTHER" id="PTHR46376">
    <property type="entry name" value="LEUCINE-ZIPPER-LIKE TRANSCRIPTIONAL REGULATOR 1"/>
    <property type="match status" value="1"/>
</dbReference>
<dbReference type="SUPFAM" id="SSF54695">
    <property type="entry name" value="POZ domain"/>
    <property type="match status" value="1"/>
</dbReference>
<dbReference type="CDD" id="cd14733">
    <property type="entry name" value="BACK"/>
    <property type="match status" value="1"/>
</dbReference>
<evidence type="ECO:0000256" key="3">
    <source>
        <dbReference type="SAM" id="MobiDB-lite"/>
    </source>
</evidence>
<dbReference type="SMART" id="SM00225">
    <property type="entry name" value="BTB"/>
    <property type="match status" value="1"/>
</dbReference>
<accession>A0AAD7UKF7</accession>
<evidence type="ECO:0000259" key="4">
    <source>
        <dbReference type="PROSITE" id="PS50097"/>
    </source>
</evidence>
<dbReference type="Gene3D" id="3.30.710.10">
    <property type="entry name" value="Potassium Channel Kv1.1, Chain A"/>
    <property type="match status" value="1"/>
</dbReference>
<organism evidence="5 6">
    <name type="scientific">Chrysophaeum taylorii</name>
    <dbReference type="NCBI Taxonomy" id="2483200"/>
    <lineage>
        <taxon>Eukaryota</taxon>
        <taxon>Sar</taxon>
        <taxon>Stramenopiles</taxon>
        <taxon>Ochrophyta</taxon>
        <taxon>Pelagophyceae</taxon>
        <taxon>Pelagomonadales</taxon>
        <taxon>Pelagomonadaceae</taxon>
        <taxon>Chrysophaeum</taxon>
    </lineage>
</organism>
<keyword evidence="1" id="KW-0880">Kelch repeat</keyword>
<dbReference type="Gene3D" id="1.25.40.420">
    <property type="match status" value="1"/>
</dbReference>
<keyword evidence="2" id="KW-0677">Repeat</keyword>
<protein>
    <recommendedName>
        <fullName evidence="4">BTB domain-containing protein</fullName>
    </recommendedName>
</protein>
<dbReference type="Gene3D" id="2.120.10.80">
    <property type="entry name" value="Kelch-type beta propeller"/>
    <property type="match status" value="2"/>
</dbReference>
<dbReference type="InterPro" id="IPR051568">
    <property type="entry name" value="LZTR1/Attractin"/>
</dbReference>
<sequence>MSSSRCWVRVSYDEGPCQRSLHVAAIWRDKMVCFGGYDGSNRVNDCWEFDLAKRCWSLVRPASGAAPSPRDRHVAVVWGSSFFVFGGFDGTSRVNDFHEFSFASSSWAPVRALSGLAPSPRHSHAAVVHEDSMYVFGGYDGSYRCDFHEFNFVTCSWAPVANEGRVPRARYRATCVAKDACMYLFGGHDGTRHLNDVHVFDFRTRSWSAFATDGPSPIPRDSHVAVCHGQSMYVFGGSTGSAMNDFHELRLDTRKWSPVQTTSGYAPGHRFCHVAVVYKDSLFVFGGYDGQSRLNDFLEFKFGFGGADIPASSLVSDLRALVDTPTLSDVAFKLEDGKYTVRAHRVLCTRCPYFKALLTGEMVEARAKEIAIDDVKHSIFLALLEYLYTDSVDIPLDVAMDLFQAADRFGIDRLKRMCEGKMLASISVDNAAAIFHAADQYTANSLRDKCLNFILANFDAVTRTPAFEEMGRTNVDLVFEILRARTAAPGHPPQRPPPIDFTHHVSATHPPLAGGNAAAASAPASATPGVGTLPSPPS</sequence>
<evidence type="ECO:0000256" key="2">
    <source>
        <dbReference type="ARBA" id="ARBA00022737"/>
    </source>
</evidence>
<evidence type="ECO:0000256" key="1">
    <source>
        <dbReference type="ARBA" id="ARBA00022441"/>
    </source>
</evidence>
<dbReference type="PANTHER" id="PTHR46376:SF1">
    <property type="entry name" value="LEUCINE-ZIPPER-LIKE TRANSCRIPTIONAL REGULATOR 1"/>
    <property type="match status" value="1"/>
</dbReference>
<dbReference type="InterPro" id="IPR015915">
    <property type="entry name" value="Kelch-typ_b-propeller"/>
</dbReference>
<feature type="compositionally biased region" description="Pro residues" evidence="3">
    <location>
        <begin position="490"/>
        <end position="499"/>
    </location>
</feature>